<dbReference type="Pfam" id="PF12500">
    <property type="entry name" value="TRSP"/>
    <property type="match status" value="1"/>
</dbReference>
<evidence type="ECO:0000313" key="3">
    <source>
        <dbReference type="EMBL" id="THF84534.1"/>
    </source>
</evidence>
<dbReference type="EMBL" id="SSOB01000001">
    <property type="protein sequence ID" value="THF84534.1"/>
    <property type="molecule type" value="Genomic_DNA"/>
</dbReference>
<feature type="domain" description="TRSP" evidence="1">
    <location>
        <begin position="319"/>
        <end position="435"/>
    </location>
</feature>
<accession>A0A4S4C960</accession>
<dbReference type="InterPro" id="IPR000836">
    <property type="entry name" value="PRTase_dom"/>
</dbReference>
<reference evidence="3 4" key="1">
    <citation type="submission" date="2019-04" db="EMBL/GenBank/DDBJ databases">
        <title>Cohnella sp. nov. isolated from preserved vegetables.</title>
        <authorList>
            <person name="Lin S.-Y."/>
            <person name="Hung M.-H."/>
            <person name="Young C.-C."/>
        </authorList>
    </citation>
    <scope>NUCLEOTIDE SEQUENCE [LARGE SCALE GENOMIC DNA]</scope>
    <source>
        <strain evidence="3 4">CC-MHH1044</strain>
    </source>
</reference>
<protein>
    <recommendedName>
        <fullName evidence="5">Phosphoribosyltransferase</fullName>
    </recommendedName>
</protein>
<sequence length="462" mass="51223">MGCCMTTRTTPAFLPPTERKRRYDILGNLAVEAEISDNPLQLPLDALFAMAARKNKKRGFLFVSKLLGKHIPVEPQLALLAGRALAELLAAGNPEQPSAELAEIADAMRHPEAAASLYDRLASRRLAVADDTLFIGFAETATALGHGMFAAFEGAVSYLHTTRETIPGRSVCVTFEEEHSHATSHRCYMDEPERFKLARTIVLVDDELTTGRTALNIIDDLHRKYGSDRFVIASLLDWRSDEDRARFAEFEEERGISIAVVALLSGRLTLEGSPLEGEQGIRVLKPTSGTAIPLRRIDLSECFKRARSSEGELAYLRLSGRFGLDHAGQLELDEEIGRAASVCKSARTGARVLCMGTGEFMYVPMRIAAGMGEGVFYQSTTRSPIHPVDQADYAVRNGWSFEAPDHPDLLNYMYNIPEGRYDELFFFMERPVPLTEELIKVLQDLNIPSIHLVACGKEETTE</sequence>
<dbReference type="InterPro" id="IPR041688">
    <property type="entry name" value="PRTase_2"/>
</dbReference>
<evidence type="ECO:0008006" key="5">
    <source>
        <dbReference type="Google" id="ProtNLM"/>
    </source>
</evidence>
<feature type="domain" description="Orotate phosphoribosyltransferase-like" evidence="2">
    <location>
        <begin position="47"/>
        <end position="266"/>
    </location>
</feature>
<gene>
    <name evidence="3" type="ORF">E6C55_00695</name>
</gene>
<evidence type="ECO:0000313" key="4">
    <source>
        <dbReference type="Proteomes" id="UP000310636"/>
    </source>
</evidence>
<dbReference type="OrthoDB" id="56827at2"/>
<dbReference type="InterPro" id="IPR011214">
    <property type="entry name" value="UCP020967"/>
</dbReference>
<dbReference type="Proteomes" id="UP000310636">
    <property type="component" value="Unassembled WGS sequence"/>
</dbReference>
<dbReference type="CDD" id="cd06223">
    <property type="entry name" value="PRTases_typeI"/>
    <property type="match status" value="1"/>
</dbReference>
<dbReference type="SUPFAM" id="SSF53271">
    <property type="entry name" value="PRTase-like"/>
    <property type="match status" value="1"/>
</dbReference>
<evidence type="ECO:0000259" key="1">
    <source>
        <dbReference type="Pfam" id="PF12500"/>
    </source>
</evidence>
<evidence type="ECO:0000259" key="2">
    <source>
        <dbReference type="Pfam" id="PF15609"/>
    </source>
</evidence>
<dbReference type="AlphaFoldDB" id="A0A4S4C960"/>
<comment type="caution">
    <text evidence="3">The sequence shown here is derived from an EMBL/GenBank/DDBJ whole genome shotgun (WGS) entry which is preliminary data.</text>
</comment>
<dbReference type="Pfam" id="PF15609">
    <property type="entry name" value="PRTase_2"/>
    <property type="match status" value="1"/>
</dbReference>
<dbReference type="Gene3D" id="3.40.50.2020">
    <property type="match status" value="1"/>
</dbReference>
<proteinExistence type="predicted"/>
<keyword evidence="4" id="KW-1185">Reference proteome</keyword>
<organism evidence="3 4">
    <name type="scientific">Cohnella fermenti</name>
    <dbReference type="NCBI Taxonomy" id="2565925"/>
    <lineage>
        <taxon>Bacteria</taxon>
        <taxon>Bacillati</taxon>
        <taxon>Bacillota</taxon>
        <taxon>Bacilli</taxon>
        <taxon>Bacillales</taxon>
        <taxon>Paenibacillaceae</taxon>
        <taxon>Cohnella</taxon>
    </lineage>
</organism>
<dbReference type="InterPro" id="IPR022537">
    <property type="entry name" value="TRSP_dom"/>
</dbReference>
<dbReference type="PIRSF" id="PIRSF020967">
    <property type="entry name" value="UCP020967"/>
    <property type="match status" value="1"/>
</dbReference>
<dbReference type="InterPro" id="IPR029057">
    <property type="entry name" value="PRTase-like"/>
</dbReference>
<name>A0A4S4C960_9BACL</name>